<gene>
    <name evidence="5" type="primary">blaR1</name>
    <name evidence="5" type="ORF">FQP34_18550</name>
</gene>
<sequence length="601" mass="69494">MDNSFFTNFFISNIILSMILCIIIFIKKTLKIQMTVNTQYHISVFSLLILIAPFIPFHLLGIDSFYDRMLNLGASNSRLSEIHSVDKTAETIVPNANWQQDFSIPIEQTSFQMIDSVFFIVWLLGMIVILMATLYSNLRIYKIKKSLRVVENKELTMLFYKCKEEIHYHKKVYLGHSSLVKSPITFGITQKFIVLPKDISMLSFDEMKCVLLHELYHCKRRDMVINYFMCLSRIVYWFNPLVWYYLREMKTEMEISCDYAVLKRLDKESHLKYGEVILKFGSHTKRTSPLVAASGIGSSYKQVKRRIVTIVNFQVESHLLKLKSALIFSIVISIILIGIPSIHVLAVNKEKHSFSNNNVVYKDYSTFFDELSGSAVLYDSKMNQYTIYNKEESTTRFAPNSTYKIFSALFALEYGIITRDNSQMTWDENLQQYEKWNQDQDLFSAMENSTSWYFQNLDQQIGKKKLQNYYEQVNYGNGDLSSDITNYWIDGSLKISPVEQVDILKKFYNNEFAFDQSNIQTVKDSILLEDSVDYRLSGKTGTADLNGENVDGWFVGYVETADNTFFFAVHIQGEKQAGGSNAAKIALSILEKEGIYKSTLP</sequence>
<organism evidence="5 6">
    <name type="scientific">Peribacillus simplex</name>
    <dbReference type="NCBI Taxonomy" id="1478"/>
    <lineage>
        <taxon>Bacteria</taxon>
        <taxon>Bacillati</taxon>
        <taxon>Bacillota</taxon>
        <taxon>Bacilli</taxon>
        <taxon>Bacillales</taxon>
        <taxon>Bacillaceae</taxon>
        <taxon>Peribacillus</taxon>
    </lineage>
</organism>
<dbReference type="InterPro" id="IPR001460">
    <property type="entry name" value="PCN-bd_Tpept"/>
</dbReference>
<feature type="transmembrane region" description="Helical" evidence="2">
    <location>
        <begin position="117"/>
        <end position="138"/>
    </location>
</feature>
<dbReference type="AlphaFoldDB" id="A0A8B5XVB8"/>
<feature type="domain" description="Penicillin-binding protein transpeptidase" evidence="3">
    <location>
        <begin position="373"/>
        <end position="591"/>
    </location>
</feature>
<feature type="domain" description="Peptidase M56" evidence="4">
    <location>
        <begin position="11"/>
        <end position="310"/>
    </location>
</feature>
<dbReference type="Gene3D" id="3.40.710.10">
    <property type="entry name" value="DD-peptidase/beta-lactamase superfamily"/>
    <property type="match status" value="1"/>
</dbReference>
<comment type="caution">
    <text evidence="5">The sequence shown here is derived from an EMBL/GenBank/DDBJ whole genome shotgun (WGS) entry which is preliminary data.</text>
</comment>
<dbReference type="NCBIfam" id="NF000326">
    <property type="entry name" value="blaR1_generic"/>
    <property type="match status" value="1"/>
</dbReference>
<protein>
    <submittedName>
        <fullName evidence="5">BlaR1 family beta-lactam sensor/signal transducer</fullName>
    </submittedName>
</protein>
<keyword evidence="2" id="KW-1133">Transmembrane helix</keyword>
<dbReference type="RefSeq" id="WP_144479652.1">
    <property type="nucleotide sequence ID" value="NZ_VNKI01000009.1"/>
</dbReference>
<dbReference type="GO" id="GO:0008658">
    <property type="term" value="F:penicillin binding"/>
    <property type="evidence" value="ECO:0007669"/>
    <property type="project" value="InterPro"/>
</dbReference>
<evidence type="ECO:0000256" key="1">
    <source>
        <dbReference type="ARBA" id="ARBA00011075"/>
    </source>
</evidence>
<evidence type="ECO:0000313" key="6">
    <source>
        <dbReference type="Proteomes" id="UP000317770"/>
    </source>
</evidence>
<evidence type="ECO:0000259" key="3">
    <source>
        <dbReference type="Pfam" id="PF00905"/>
    </source>
</evidence>
<dbReference type="PANTHER" id="PTHR34978">
    <property type="entry name" value="POSSIBLE SENSOR-TRANSDUCER PROTEIN BLAR"/>
    <property type="match status" value="1"/>
</dbReference>
<keyword evidence="2" id="KW-0472">Membrane</keyword>
<evidence type="ECO:0000259" key="4">
    <source>
        <dbReference type="Pfam" id="PF05569"/>
    </source>
</evidence>
<evidence type="ECO:0000256" key="2">
    <source>
        <dbReference type="SAM" id="Phobius"/>
    </source>
</evidence>
<comment type="similarity">
    <text evidence="1">Belongs to the peptidase M56 family.</text>
</comment>
<feature type="transmembrane region" description="Helical" evidence="2">
    <location>
        <begin position="38"/>
        <end position="60"/>
    </location>
</feature>
<reference evidence="5 6" key="1">
    <citation type="submission" date="2019-07" db="EMBL/GenBank/DDBJ databases">
        <title>Genome assembly of Bacillus simplex strain GGC-P6A.</title>
        <authorList>
            <person name="Jennings M.E."/>
            <person name="Barton H.A."/>
        </authorList>
    </citation>
    <scope>NUCLEOTIDE SEQUENCE [LARGE SCALE GENOMIC DNA]</scope>
    <source>
        <strain evidence="5 6">GGC-P6A</strain>
    </source>
</reference>
<feature type="transmembrane region" description="Helical" evidence="2">
    <location>
        <begin position="325"/>
        <end position="347"/>
    </location>
</feature>
<dbReference type="Pfam" id="PF05569">
    <property type="entry name" value="Peptidase_M56"/>
    <property type="match status" value="1"/>
</dbReference>
<dbReference type="PANTHER" id="PTHR34978:SF3">
    <property type="entry name" value="SLR0241 PROTEIN"/>
    <property type="match status" value="1"/>
</dbReference>
<dbReference type="SUPFAM" id="SSF56601">
    <property type="entry name" value="beta-lactamase/transpeptidase-like"/>
    <property type="match status" value="1"/>
</dbReference>
<feature type="transmembrane region" description="Helical" evidence="2">
    <location>
        <begin position="224"/>
        <end position="246"/>
    </location>
</feature>
<proteinExistence type="inferred from homology"/>
<accession>A0A8B5XVB8</accession>
<dbReference type="InterPro" id="IPR052173">
    <property type="entry name" value="Beta-lactam_resp_regulator"/>
</dbReference>
<dbReference type="CDD" id="cd07341">
    <property type="entry name" value="M56_BlaR1_MecR1_like"/>
    <property type="match status" value="1"/>
</dbReference>
<feature type="transmembrane region" description="Helical" evidence="2">
    <location>
        <begin position="6"/>
        <end position="26"/>
    </location>
</feature>
<evidence type="ECO:0000313" key="5">
    <source>
        <dbReference type="EMBL" id="TVX78553.1"/>
    </source>
</evidence>
<dbReference type="InterPro" id="IPR008756">
    <property type="entry name" value="Peptidase_M56"/>
</dbReference>
<dbReference type="Proteomes" id="UP000317770">
    <property type="component" value="Unassembled WGS sequence"/>
</dbReference>
<name>A0A8B5XVB8_9BACI</name>
<keyword evidence="2" id="KW-0812">Transmembrane</keyword>
<dbReference type="Pfam" id="PF00905">
    <property type="entry name" value="Transpeptidase"/>
    <property type="match status" value="1"/>
</dbReference>
<dbReference type="EMBL" id="VNKI01000009">
    <property type="protein sequence ID" value="TVX78553.1"/>
    <property type="molecule type" value="Genomic_DNA"/>
</dbReference>
<dbReference type="InterPro" id="IPR012338">
    <property type="entry name" value="Beta-lactam/transpept-like"/>
</dbReference>